<gene>
    <name evidence="1" type="ORF">EKG39_14865</name>
</gene>
<keyword evidence="2" id="KW-1185">Reference proteome</keyword>
<accession>A0A431W765</accession>
<name>A0A431W765_9GAMM</name>
<sequence>MRYLLLIITLFITACGGGGGDETSTTPQEKLTHPGLIASDIRVDYSLDGNLTPTLSGTQGNISFSLADGAANDVVRINQNTLTILNVGKTKLIVTDSGNSQYKSTVTSFYVTIDKADRDPLLSNDYSYPYEAGAIHRVSVSGAKGKLLYELSSGYRNDVVKIDIAGELIVWGEGQTQVTVNDDGGRNYQSSESKFFITVEAANSQSATYQDITNKPLIFGGTILPVYSGSPTSEISFTIAENANPDVVSIHPTTGVMNIKGAGETEIVVSQTAEDNHQGIATQTFKVSVDKAANTSFKAGTLTTPYGFDDEPILQTSGAQGILTFEIIDGESTDVINFINSETGQYRFSGVGETKVKITDSGNTNYLSKTIVTDVKVERIQSAQLSPVDLESSYQENKVISAQVASRQGKLSFSLAKDSATDVVSIDSQSGEMTVLKPGKAEISVTDDGDLFYIPQTTSFFVTINKLVNNQFSVDDSRINNIANNTVFTPTPRNSQGTVTYSISANSTANVLTQDPTTKVITLTGAGRGWITATDHGNDYYHSQTTDFYVDVNYTASSLQADPIRTNYVADKLVSLPISGVVGQLSYKLDNGQPGDVVDINLVDLTATVKNAGHTTYIITDSGNEAVASTKIYLPITVEKAATNVDLTLKSTLIDTIYEEDKQLTSPAVSGKATESSIKYFVDYSDRQVVTVEPSSGALTIQGAGSAQVQVTEVSRNFENTTRNFTVNVGKAKHPGLTVAKQVPTASYYPGLEMAPAELANRFGELSYKFTYTEKPQTYELSQNGTLRVLKYPASRTNTYVRITATDDGGDDYLPSSVDYDIHVNPIEEGRGEQAVLTFDGNELPITSPIDVAAGDVTYFSASDSLSEAETMGGNVQKPGGYATQTVTVCNDPSVLSTCTLITVRLQNTSHCTDGSKIAYPVGAKIRYECPDLKQPIRSEVTMSFDRNDAFNASLSTGTYQSKEPITLVHFAKPYRSGGVIEAGDIQPRAWWLIKVNLTQD</sequence>
<dbReference type="AlphaFoldDB" id="A0A431W765"/>
<dbReference type="Proteomes" id="UP000282060">
    <property type="component" value="Unassembled WGS sequence"/>
</dbReference>
<dbReference type="RefSeq" id="WP_126506537.1">
    <property type="nucleotide sequence ID" value="NZ_RXNV01000006.1"/>
</dbReference>
<comment type="caution">
    <text evidence="1">The sequence shown here is derived from an EMBL/GenBank/DDBJ whole genome shotgun (WGS) entry which is preliminary data.</text>
</comment>
<evidence type="ECO:0000313" key="2">
    <source>
        <dbReference type="Proteomes" id="UP000282060"/>
    </source>
</evidence>
<evidence type="ECO:0000313" key="1">
    <source>
        <dbReference type="EMBL" id="RTR31339.1"/>
    </source>
</evidence>
<organism evidence="1 2">
    <name type="scientific">Shewanella atlantica</name>
    <dbReference type="NCBI Taxonomy" id="271099"/>
    <lineage>
        <taxon>Bacteria</taxon>
        <taxon>Pseudomonadati</taxon>
        <taxon>Pseudomonadota</taxon>
        <taxon>Gammaproteobacteria</taxon>
        <taxon>Alteromonadales</taxon>
        <taxon>Shewanellaceae</taxon>
        <taxon>Shewanella</taxon>
    </lineage>
</organism>
<proteinExistence type="predicted"/>
<protein>
    <submittedName>
        <fullName evidence="1">Uncharacterized protein</fullName>
    </submittedName>
</protein>
<dbReference type="PROSITE" id="PS51257">
    <property type="entry name" value="PROKAR_LIPOPROTEIN"/>
    <property type="match status" value="1"/>
</dbReference>
<dbReference type="OrthoDB" id="6394533at2"/>
<dbReference type="EMBL" id="RXNV01000006">
    <property type="protein sequence ID" value="RTR31339.1"/>
    <property type="molecule type" value="Genomic_DNA"/>
</dbReference>
<reference evidence="1 2" key="1">
    <citation type="submission" date="2018-12" db="EMBL/GenBank/DDBJ databases">
        <authorList>
            <person name="Yu L."/>
        </authorList>
    </citation>
    <scope>NUCLEOTIDE SEQUENCE [LARGE SCALE GENOMIC DNA]</scope>
    <source>
        <strain evidence="1 2">HAW-EB5</strain>
    </source>
</reference>